<dbReference type="Proteomes" id="UP000319728">
    <property type="component" value="Unassembled WGS sequence"/>
</dbReference>
<comment type="caution">
    <text evidence="1">The sequence shown here is derived from an EMBL/GenBank/DDBJ whole genome shotgun (WGS) entry which is preliminary data.</text>
</comment>
<proteinExistence type="predicted"/>
<reference evidence="1 2" key="1">
    <citation type="submission" date="2019-07" db="EMBL/GenBank/DDBJ databases">
        <title>R&amp;d 2014.</title>
        <authorList>
            <person name="Klenk H.-P."/>
        </authorList>
    </citation>
    <scope>NUCLEOTIDE SEQUENCE [LARGE SCALE GENOMIC DNA]</scope>
    <source>
        <strain evidence="1 2">DSM 43912</strain>
    </source>
</reference>
<evidence type="ECO:0000313" key="1">
    <source>
        <dbReference type="EMBL" id="TWJ32092.1"/>
    </source>
</evidence>
<dbReference type="AlphaFoldDB" id="A0A562WPJ6"/>
<accession>A0A562WPJ6</accession>
<gene>
    <name evidence="1" type="ORF">JD81_05664</name>
</gene>
<dbReference type="EMBL" id="VLLP01000001">
    <property type="protein sequence ID" value="TWJ32092.1"/>
    <property type="molecule type" value="Genomic_DNA"/>
</dbReference>
<dbReference type="RefSeq" id="WP_145821322.1">
    <property type="nucleotide sequence ID" value="NZ_AP023438.1"/>
</dbReference>
<keyword evidence="2" id="KW-1185">Reference proteome</keyword>
<protein>
    <submittedName>
        <fullName evidence="1">Uncharacterized protein</fullName>
    </submittedName>
</protein>
<evidence type="ECO:0000313" key="2">
    <source>
        <dbReference type="Proteomes" id="UP000319728"/>
    </source>
</evidence>
<dbReference type="OrthoDB" id="3516511at2"/>
<name>A0A562WPJ6_9ACTN</name>
<organism evidence="1 2">
    <name type="scientific">Micromonospora sagamiensis</name>
    <dbReference type="NCBI Taxonomy" id="47875"/>
    <lineage>
        <taxon>Bacteria</taxon>
        <taxon>Bacillati</taxon>
        <taxon>Actinomycetota</taxon>
        <taxon>Actinomycetes</taxon>
        <taxon>Micromonosporales</taxon>
        <taxon>Micromonosporaceae</taxon>
        <taxon>Micromonospora</taxon>
    </lineage>
</organism>
<sequence>MGNDRLMHRHGDNMILTALDGGEREWQPLPRDLDGLDLSLAPGLTVPPPGTREPPNRRHPPIIHVSGW</sequence>